<dbReference type="Proteomes" id="UP000596660">
    <property type="component" value="Unplaced"/>
</dbReference>
<dbReference type="OMA" id="SCECCRE"/>
<accession>A0A803MP88</accession>
<evidence type="ECO:0000313" key="2">
    <source>
        <dbReference type="Proteomes" id="UP000596660"/>
    </source>
</evidence>
<protein>
    <submittedName>
        <fullName evidence="1">Uncharacterized protein</fullName>
    </submittedName>
</protein>
<proteinExistence type="predicted"/>
<dbReference type="AlphaFoldDB" id="A0A803MP88"/>
<organism evidence="1 2">
    <name type="scientific">Chenopodium quinoa</name>
    <name type="common">Quinoa</name>
    <dbReference type="NCBI Taxonomy" id="63459"/>
    <lineage>
        <taxon>Eukaryota</taxon>
        <taxon>Viridiplantae</taxon>
        <taxon>Streptophyta</taxon>
        <taxon>Embryophyta</taxon>
        <taxon>Tracheophyta</taxon>
        <taxon>Spermatophyta</taxon>
        <taxon>Magnoliopsida</taxon>
        <taxon>eudicotyledons</taxon>
        <taxon>Gunneridae</taxon>
        <taxon>Pentapetalae</taxon>
        <taxon>Caryophyllales</taxon>
        <taxon>Chenopodiaceae</taxon>
        <taxon>Chenopodioideae</taxon>
        <taxon>Atripliceae</taxon>
        <taxon>Chenopodium</taxon>
    </lineage>
</organism>
<keyword evidence="2" id="KW-1185">Reference proteome</keyword>
<sequence length="129" mass="14815">MKQLGKVIERCKKDLKRPVNMYCRVEYFGMIVNEFCEKKRKIVKDMGFAGLIGLVDKQLPRELCNWLVHWVPGIPKGHLLVPKKVVDDTAQHYLERVVARFSSTTPRNVKGVLRKNLVDDVAAPLDDVI</sequence>
<reference evidence="1" key="2">
    <citation type="submission" date="2021-03" db="UniProtKB">
        <authorList>
            <consortium name="EnsemblPlants"/>
        </authorList>
    </citation>
    <scope>IDENTIFICATION</scope>
</reference>
<dbReference type="EnsemblPlants" id="AUR62033089-RA">
    <property type="protein sequence ID" value="AUR62033089-RA:cds"/>
    <property type="gene ID" value="AUR62033089"/>
</dbReference>
<name>A0A803MP88_CHEQI</name>
<evidence type="ECO:0000313" key="1">
    <source>
        <dbReference type="EnsemblPlants" id="AUR62033089-RA:cds"/>
    </source>
</evidence>
<reference evidence="1" key="1">
    <citation type="journal article" date="2017" name="Nature">
        <title>The genome of Chenopodium quinoa.</title>
        <authorList>
            <person name="Jarvis D.E."/>
            <person name="Ho Y.S."/>
            <person name="Lightfoot D.J."/>
            <person name="Schmoeckel S.M."/>
            <person name="Li B."/>
            <person name="Borm T.J.A."/>
            <person name="Ohyanagi H."/>
            <person name="Mineta K."/>
            <person name="Michell C.T."/>
            <person name="Saber N."/>
            <person name="Kharbatia N.M."/>
            <person name="Rupper R.R."/>
            <person name="Sharp A.R."/>
            <person name="Dally N."/>
            <person name="Boughton B.A."/>
            <person name="Woo Y.H."/>
            <person name="Gao G."/>
            <person name="Schijlen E.G.W.M."/>
            <person name="Guo X."/>
            <person name="Momin A.A."/>
            <person name="Negrao S."/>
            <person name="Al-Babili S."/>
            <person name="Gehring C."/>
            <person name="Roessner U."/>
            <person name="Jung C."/>
            <person name="Murphy K."/>
            <person name="Arold S.T."/>
            <person name="Gojobori T."/>
            <person name="van der Linden C.G."/>
            <person name="van Loo E.N."/>
            <person name="Jellen E.N."/>
            <person name="Maughan P.J."/>
            <person name="Tester M."/>
        </authorList>
    </citation>
    <scope>NUCLEOTIDE SEQUENCE [LARGE SCALE GENOMIC DNA]</scope>
    <source>
        <strain evidence="1">cv. PI 614886</strain>
    </source>
</reference>
<dbReference type="Gramene" id="AUR62033089-RA">
    <property type="protein sequence ID" value="AUR62033089-RA:cds"/>
    <property type="gene ID" value="AUR62033089"/>
</dbReference>